<dbReference type="Proteomes" id="UP000175684">
    <property type="component" value="Unassembled WGS sequence"/>
</dbReference>
<comment type="caution">
    <text evidence="1">The sequence shown here is derived from an EMBL/GenBank/DDBJ whole genome shotgun (WGS) entry which is preliminary data.</text>
</comment>
<gene>
    <name evidence="1" type="ORF">BBK15_09480</name>
</gene>
<proteinExistence type="predicted"/>
<dbReference type="RefSeq" id="WP_070122985.1">
    <property type="nucleotide sequence ID" value="NZ_MAXD01000013.1"/>
</dbReference>
<protein>
    <submittedName>
        <fullName evidence="1">Uncharacterized protein</fullName>
    </submittedName>
</protein>
<accession>A0A1E7XXX9</accession>
<reference evidence="1 2" key="1">
    <citation type="submission" date="2016-07" db="EMBL/GenBank/DDBJ databases">
        <title>Draft Genome Sequence of Bifidobacterium adolescentis strain Km 4.</title>
        <authorList>
            <person name="Danilenko V.N."/>
        </authorList>
    </citation>
    <scope>NUCLEOTIDE SEQUENCE [LARGE SCALE GENOMIC DNA]</scope>
    <source>
        <strain evidence="1 2">Km 4</strain>
    </source>
</reference>
<evidence type="ECO:0000313" key="2">
    <source>
        <dbReference type="Proteomes" id="UP000175684"/>
    </source>
</evidence>
<evidence type="ECO:0000313" key="1">
    <source>
        <dbReference type="EMBL" id="OFA33694.1"/>
    </source>
</evidence>
<organism evidence="1 2">
    <name type="scientific">Bifidobacterium adolescentis</name>
    <dbReference type="NCBI Taxonomy" id="1680"/>
    <lineage>
        <taxon>Bacteria</taxon>
        <taxon>Bacillati</taxon>
        <taxon>Actinomycetota</taxon>
        <taxon>Actinomycetes</taxon>
        <taxon>Bifidobacteriales</taxon>
        <taxon>Bifidobacteriaceae</taxon>
        <taxon>Bifidobacterium</taxon>
    </lineage>
</organism>
<dbReference type="AlphaFoldDB" id="A0A1E7XXX9"/>
<sequence>MNGLRCPKCSRLVRDGWQVDWATGVSDGFECGCGAILEVAAYVVGDYDVEFEVRKRPGRMDPVEGGDDGATA</sequence>
<name>A0A1E7XXX9_BIFAD</name>
<dbReference type="EMBL" id="MAXD01000013">
    <property type="protein sequence ID" value="OFA33694.1"/>
    <property type="molecule type" value="Genomic_DNA"/>
</dbReference>